<protein>
    <recommendedName>
        <fullName evidence="3">DUF6377 domain-containing protein</fullName>
    </recommendedName>
</protein>
<evidence type="ECO:0000256" key="2">
    <source>
        <dbReference type="SAM" id="Phobius"/>
    </source>
</evidence>
<feature type="domain" description="DUF6377" evidence="3">
    <location>
        <begin position="259"/>
        <end position="513"/>
    </location>
</feature>
<gene>
    <name evidence="4" type="ORF">BC781_10214</name>
</gene>
<evidence type="ECO:0000256" key="1">
    <source>
        <dbReference type="SAM" id="Coils"/>
    </source>
</evidence>
<feature type="transmembrane region" description="Helical" evidence="2">
    <location>
        <begin position="331"/>
        <end position="350"/>
    </location>
</feature>
<name>A0A315ZBM6_SEDFL</name>
<accession>A0A315ZBM6</accession>
<dbReference type="InterPro" id="IPR045957">
    <property type="entry name" value="DUF6377"/>
</dbReference>
<organism evidence="4 5">
    <name type="scientific">Sediminitomix flava</name>
    <dbReference type="NCBI Taxonomy" id="379075"/>
    <lineage>
        <taxon>Bacteria</taxon>
        <taxon>Pseudomonadati</taxon>
        <taxon>Bacteroidota</taxon>
        <taxon>Cytophagia</taxon>
        <taxon>Cytophagales</taxon>
        <taxon>Flammeovirgaceae</taxon>
        <taxon>Sediminitomix</taxon>
    </lineage>
</organism>
<dbReference type="EMBL" id="QGDO01000002">
    <property type="protein sequence ID" value="PWJ42473.1"/>
    <property type="molecule type" value="Genomic_DNA"/>
</dbReference>
<proteinExistence type="predicted"/>
<dbReference type="AlphaFoldDB" id="A0A315ZBM6"/>
<keyword evidence="2" id="KW-1133">Transmembrane helix</keyword>
<evidence type="ECO:0000259" key="3">
    <source>
        <dbReference type="Pfam" id="PF19904"/>
    </source>
</evidence>
<keyword evidence="5" id="KW-1185">Reference proteome</keyword>
<comment type="caution">
    <text evidence="4">The sequence shown here is derived from an EMBL/GenBank/DDBJ whole genome shotgun (WGS) entry which is preliminary data.</text>
</comment>
<evidence type="ECO:0000313" key="5">
    <source>
        <dbReference type="Proteomes" id="UP000245535"/>
    </source>
</evidence>
<sequence>MKNRWLIVFFLGCFYTIYPSYGQDVSLEKALEDLDERLDRREDYIQQKKGQLKELKKQANSEKSTSERFKKFRYISEVYLPFNADSALFYAENAFAEAEKLHSTKILVDAKLQLVQTYRLQGMYIESLETLEGIRKEHLAQDQRAFYYMVYSSLYGSMSAHRSNLTRKEEFMQKSNRYQDSLLLHLDKNDNVYRVVNAEKKLRNGEKEEAITILKKAISQLPMEDRAYAFTAYALSSCFNNASEIDKKMYYLSLSAQSDIICAIQENVSLRELALLLFEAGNIEKAYKYIRIALDDALASNTSLRTYEVLEILPVIDHAYEDMRERRRQNLLYFTWVGGMLSLLLLFAFMHIRKQKRKLEDANQEISEKHEQMHLLNEQLLASNEKVAATNQQLKAANNLQEEYIARYLKLCSTYIGKIDNYRLSLSRKAAKSSKEELVKQLKSKDIVDKELQSFYADFDQSFLDLHPNFVVAYNQLLKEDEQIVLKPHERLNTELRIFALIRLGITESSQIAEFLRYSVTTIYNYRTKARNKAKVTRDEFEDHVMRID</sequence>
<dbReference type="Proteomes" id="UP000245535">
    <property type="component" value="Unassembled WGS sequence"/>
</dbReference>
<feature type="coiled-coil region" evidence="1">
    <location>
        <begin position="349"/>
        <end position="379"/>
    </location>
</feature>
<dbReference type="RefSeq" id="WP_109616621.1">
    <property type="nucleotide sequence ID" value="NZ_QGDO01000002.1"/>
</dbReference>
<reference evidence="4 5" key="1">
    <citation type="submission" date="2018-03" db="EMBL/GenBank/DDBJ databases">
        <title>Genomic Encyclopedia of Archaeal and Bacterial Type Strains, Phase II (KMG-II): from individual species to whole genera.</title>
        <authorList>
            <person name="Goeker M."/>
        </authorList>
    </citation>
    <scope>NUCLEOTIDE SEQUENCE [LARGE SCALE GENOMIC DNA]</scope>
    <source>
        <strain evidence="4 5">DSM 28229</strain>
    </source>
</reference>
<dbReference type="OrthoDB" id="1044679at2"/>
<evidence type="ECO:0000313" key="4">
    <source>
        <dbReference type="EMBL" id="PWJ42473.1"/>
    </source>
</evidence>
<feature type="coiled-coil region" evidence="1">
    <location>
        <begin position="27"/>
        <end position="65"/>
    </location>
</feature>
<dbReference type="Pfam" id="PF19904">
    <property type="entry name" value="DUF6377"/>
    <property type="match status" value="1"/>
</dbReference>
<keyword evidence="1" id="KW-0175">Coiled coil</keyword>
<keyword evidence="2" id="KW-0472">Membrane</keyword>
<keyword evidence="2" id="KW-0812">Transmembrane</keyword>